<comment type="caution">
    <text evidence="10">The sequence shown here is derived from an EMBL/GenBank/DDBJ whole genome shotgun (WGS) entry which is preliminary data.</text>
</comment>
<dbReference type="PRINTS" id="PR00723">
    <property type="entry name" value="SUBTILISIN"/>
</dbReference>
<evidence type="ECO:0000256" key="5">
    <source>
        <dbReference type="PROSITE-ProRule" id="PRU01240"/>
    </source>
</evidence>
<dbReference type="InterPro" id="IPR027417">
    <property type="entry name" value="P-loop_NTPase"/>
</dbReference>
<dbReference type="InterPro" id="IPR010259">
    <property type="entry name" value="S8pro/Inhibitor_I9"/>
</dbReference>
<reference evidence="10" key="1">
    <citation type="submission" date="2020-05" db="EMBL/GenBank/DDBJ databases">
        <title>Mycena genomes resolve the evolution of fungal bioluminescence.</title>
        <authorList>
            <person name="Tsai I.J."/>
        </authorList>
    </citation>
    <scope>NUCLEOTIDE SEQUENCE</scope>
    <source>
        <strain evidence="10">110903Hualien_Pintung</strain>
    </source>
</reference>
<dbReference type="CDD" id="cd04077">
    <property type="entry name" value="Peptidases_S8_PCSK9_ProteinaseK_like"/>
    <property type="match status" value="1"/>
</dbReference>
<evidence type="ECO:0000256" key="8">
    <source>
        <dbReference type="SAM" id="Coils"/>
    </source>
</evidence>
<sequence>MRRLSPRVNVIPVIGKADSLTPSELKGFKKRIMEDIEHYDIPVYNFPYDIEEDDEDTIQDNSELRALLPFAVIGSDEEVEVDGQLVRARIYPSHLADLKSLTHDVLYESYRTEKLSRSVHSDVQDSSILPEEMANQSVRLKEEQLRREEEKLREIELRVQREITEKRQQLLAKDWFLRYPIGHTVAAPLTDDSFAISHVYTHTNGYAGRFSAFAVDQLRSLPEVDFIERDQVVRIQDSQLGAPWGLARVSHRDHLTLGTFKKYLYDPAGGAGVDVYIIDTGINIQHEEFQGRASWGSTIPKNDDDLDANGCLIHSAGTVASRKYGVAKAANVIAVKVLGSNGSGSMSDVIGGVEFATMAALQKKAQAEAEVKATGKTAHKGSVANMSLGGGKSDALDRAVNAAVDKGLHFAVAAGNDNRDACNYSPAAAEKAVTVGASTLTDERAYFSNHGKCVDVFAPGLQILSTWIGSTTATNTISGTSMASPHTAGMLAYLLSLYPSKSFDPKVESEGLVESASMFQRPMTIALSSMAYVYGFAALPNWISQLLPSPVVEDAVAPIPTLSPVQLKQALLKLSTKGALSDLPAETVNLLIFNNATA</sequence>
<feature type="active site" description="Charge relay system" evidence="5">
    <location>
        <position position="481"/>
    </location>
</feature>
<comment type="similarity">
    <text evidence="7">Belongs to the TRAFAC class TrmE-Era-EngA-EngB-Septin-like GTPase superfamily. Septin GTPase family.</text>
</comment>
<dbReference type="PROSITE" id="PS51719">
    <property type="entry name" value="G_SEPTIN"/>
    <property type="match status" value="1"/>
</dbReference>
<name>A0A8H6T5N5_MYCCL</name>
<dbReference type="PROSITE" id="PS51892">
    <property type="entry name" value="SUBTILASE"/>
    <property type="match status" value="1"/>
</dbReference>
<dbReference type="EMBL" id="JACAZE010000007">
    <property type="protein sequence ID" value="KAF7310691.1"/>
    <property type="molecule type" value="Genomic_DNA"/>
</dbReference>
<dbReference type="InterPro" id="IPR000209">
    <property type="entry name" value="Peptidase_S8/S53_dom"/>
</dbReference>
<dbReference type="PROSITE" id="PS00138">
    <property type="entry name" value="SUBTILASE_SER"/>
    <property type="match status" value="1"/>
</dbReference>
<dbReference type="InterPro" id="IPR023828">
    <property type="entry name" value="Peptidase_S8_Ser-AS"/>
</dbReference>
<dbReference type="Gene3D" id="3.30.70.80">
    <property type="entry name" value="Peptidase S8 propeptide/proteinase inhibitor I9"/>
    <property type="match status" value="1"/>
</dbReference>
<protein>
    <recommendedName>
        <fullName evidence="9">Septin-type G domain-containing protein</fullName>
    </recommendedName>
</protein>
<keyword evidence="2 5" id="KW-0645">Protease</keyword>
<evidence type="ECO:0000259" key="9">
    <source>
        <dbReference type="PROSITE" id="PS51719"/>
    </source>
</evidence>
<dbReference type="GO" id="GO:0006508">
    <property type="term" value="P:proteolysis"/>
    <property type="evidence" value="ECO:0007669"/>
    <property type="project" value="UniProtKB-KW"/>
</dbReference>
<keyword evidence="7" id="KW-0342">GTP-binding</keyword>
<evidence type="ECO:0000256" key="6">
    <source>
        <dbReference type="RuleBase" id="RU003355"/>
    </source>
</evidence>
<proteinExistence type="inferred from homology"/>
<feature type="active site" description="Charge relay system" evidence="5">
    <location>
        <position position="314"/>
    </location>
</feature>
<dbReference type="PANTHER" id="PTHR43806">
    <property type="entry name" value="PEPTIDASE S8"/>
    <property type="match status" value="1"/>
</dbReference>
<dbReference type="PANTHER" id="PTHR43806:SF11">
    <property type="entry name" value="CEREVISIN-RELATED"/>
    <property type="match status" value="1"/>
</dbReference>
<accession>A0A8H6T5N5</accession>
<dbReference type="InterPro" id="IPR037045">
    <property type="entry name" value="S8pro/Inhibitor_I9_sf"/>
</dbReference>
<dbReference type="Proteomes" id="UP000613580">
    <property type="component" value="Unassembled WGS sequence"/>
</dbReference>
<dbReference type="Pfam" id="PF00082">
    <property type="entry name" value="Peptidase_S8"/>
    <property type="match status" value="1"/>
</dbReference>
<evidence type="ECO:0000256" key="2">
    <source>
        <dbReference type="ARBA" id="ARBA00022670"/>
    </source>
</evidence>
<dbReference type="OrthoDB" id="206201at2759"/>
<evidence type="ECO:0000313" key="10">
    <source>
        <dbReference type="EMBL" id="KAF7310691.1"/>
    </source>
</evidence>
<dbReference type="InterPro" id="IPR023827">
    <property type="entry name" value="Peptidase_S8_Asp-AS"/>
</dbReference>
<dbReference type="GO" id="GO:0005615">
    <property type="term" value="C:extracellular space"/>
    <property type="evidence" value="ECO:0007669"/>
    <property type="project" value="TreeGrafter"/>
</dbReference>
<dbReference type="InterPro" id="IPR036852">
    <property type="entry name" value="Peptidase_S8/S53_dom_sf"/>
</dbReference>
<dbReference type="GO" id="GO:0004252">
    <property type="term" value="F:serine-type endopeptidase activity"/>
    <property type="evidence" value="ECO:0007669"/>
    <property type="project" value="UniProtKB-UniRule"/>
</dbReference>
<evidence type="ECO:0000256" key="1">
    <source>
        <dbReference type="ARBA" id="ARBA00011073"/>
    </source>
</evidence>
<dbReference type="SUPFAM" id="SSF52743">
    <property type="entry name" value="Subtilisin-like"/>
    <property type="match status" value="1"/>
</dbReference>
<feature type="domain" description="Septin-type G" evidence="9">
    <location>
        <begin position="1"/>
        <end position="142"/>
    </location>
</feature>
<evidence type="ECO:0000313" key="11">
    <source>
        <dbReference type="Proteomes" id="UP000613580"/>
    </source>
</evidence>
<dbReference type="AlphaFoldDB" id="A0A8H6T5N5"/>
<dbReference type="InterPro" id="IPR015500">
    <property type="entry name" value="Peptidase_S8_subtilisin-rel"/>
</dbReference>
<comment type="similarity">
    <text evidence="1 5 6">Belongs to the peptidase S8 family.</text>
</comment>
<dbReference type="PROSITE" id="PS00136">
    <property type="entry name" value="SUBTILASE_ASP"/>
    <property type="match status" value="1"/>
</dbReference>
<dbReference type="Gene3D" id="3.40.50.300">
    <property type="entry name" value="P-loop containing nucleotide triphosphate hydrolases"/>
    <property type="match status" value="1"/>
</dbReference>
<keyword evidence="7" id="KW-0547">Nucleotide-binding</keyword>
<keyword evidence="8" id="KW-0175">Coiled coil</keyword>
<evidence type="ECO:0000256" key="4">
    <source>
        <dbReference type="ARBA" id="ARBA00022825"/>
    </source>
</evidence>
<feature type="active site" description="Charge relay system" evidence="5">
    <location>
        <position position="279"/>
    </location>
</feature>
<keyword evidence="11" id="KW-1185">Reference proteome</keyword>
<keyword evidence="4 5" id="KW-0720">Serine protease</keyword>
<dbReference type="Pfam" id="PF00735">
    <property type="entry name" value="Septin"/>
    <property type="match status" value="1"/>
</dbReference>
<gene>
    <name evidence="10" type="ORF">HMN09_00612000</name>
</gene>
<keyword evidence="3 5" id="KW-0378">Hydrolase</keyword>
<evidence type="ECO:0000256" key="3">
    <source>
        <dbReference type="ARBA" id="ARBA00022801"/>
    </source>
</evidence>
<feature type="coiled-coil region" evidence="8">
    <location>
        <begin position="131"/>
        <end position="165"/>
    </location>
</feature>
<organism evidence="10 11">
    <name type="scientific">Mycena chlorophos</name>
    <name type="common">Agaric fungus</name>
    <name type="synonym">Agaricus chlorophos</name>
    <dbReference type="NCBI Taxonomy" id="658473"/>
    <lineage>
        <taxon>Eukaryota</taxon>
        <taxon>Fungi</taxon>
        <taxon>Dikarya</taxon>
        <taxon>Basidiomycota</taxon>
        <taxon>Agaricomycotina</taxon>
        <taxon>Agaricomycetes</taxon>
        <taxon>Agaricomycetidae</taxon>
        <taxon>Agaricales</taxon>
        <taxon>Marasmiineae</taxon>
        <taxon>Mycenaceae</taxon>
        <taxon>Mycena</taxon>
    </lineage>
</organism>
<dbReference type="GO" id="GO:0005525">
    <property type="term" value="F:GTP binding"/>
    <property type="evidence" value="ECO:0007669"/>
    <property type="project" value="UniProtKB-KW"/>
</dbReference>
<evidence type="ECO:0000256" key="7">
    <source>
        <dbReference type="RuleBase" id="RU004560"/>
    </source>
</evidence>
<dbReference type="InterPro" id="IPR034193">
    <property type="entry name" value="PCSK9_ProteinaseK-like"/>
</dbReference>
<dbReference type="InterPro" id="IPR030379">
    <property type="entry name" value="G_SEPTIN_dom"/>
</dbReference>
<dbReference type="InterPro" id="IPR050131">
    <property type="entry name" value="Peptidase_S8_subtilisin-like"/>
</dbReference>
<dbReference type="Gene3D" id="3.40.50.200">
    <property type="entry name" value="Peptidase S8/S53 domain"/>
    <property type="match status" value="1"/>
</dbReference>
<dbReference type="Pfam" id="PF05922">
    <property type="entry name" value="Inhibitor_I9"/>
    <property type="match status" value="1"/>
</dbReference>